<dbReference type="EC" id="3.1.1.-" evidence="3"/>
<dbReference type="PROSITE" id="PS00122">
    <property type="entry name" value="CARBOXYLESTERASE_B_1"/>
    <property type="match status" value="1"/>
</dbReference>
<feature type="domain" description="Carboxylesterase type B" evidence="4">
    <location>
        <begin position="4"/>
        <end position="478"/>
    </location>
</feature>
<gene>
    <name evidence="5" type="ORF">H9630_10035</name>
</gene>
<dbReference type="InterPro" id="IPR019819">
    <property type="entry name" value="Carboxylesterase_B_CS"/>
</dbReference>
<dbReference type="Pfam" id="PF00135">
    <property type="entry name" value="COesterase"/>
    <property type="match status" value="1"/>
</dbReference>
<dbReference type="PANTHER" id="PTHR11559">
    <property type="entry name" value="CARBOXYLESTERASE"/>
    <property type="match status" value="1"/>
</dbReference>
<dbReference type="InterPro" id="IPR002018">
    <property type="entry name" value="CarbesteraseB"/>
</dbReference>
<name>A0ABR8WDP5_9BACL</name>
<evidence type="ECO:0000259" key="4">
    <source>
        <dbReference type="Pfam" id="PF00135"/>
    </source>
</evidence>
<sequence length="499" mass="55306">MPGTIVESIYGKLRGQQQGNVIVWKGIPYAKPPTGNRRFRAPQPPEPWSEVREALLFGPSAIQASNGIMEFLGNRADNTSEDCLYLNVWSPAADNHRRPVMVWIHGGAFTTGAGSSKTYDGSSFATEGDVVVVTFNYRLGALGFLHLGGIGGADFSGSCNCGILDQLAALQWVQDNIEKFGGDPDRVTVFGESAGAMSIGVLMAIPKAKGLFQQAILQSGAAANVLSSSIAEKVSSRLLAALNIGHGEVDKIREIPAQQLVDTAALLPAMSLVPVIEGDLLPVHPEQALAKGIAKDMPVLIGTNKDEYRLFSFFDPRWKQGDQEEIISIFEHTFGLNWLGISQYLLNGEELNQNIYDKLMTMSLFTFPALELAELQAKQGAPVWMYRFDWETPVFGGELKACHSLELPFVWNTLSKEGTERLTGNSEERHKLAEEIHHSWIRFARSGNPNAPKLPEWRAYNLEHRPVMIFNRENVLVHDPNSEERKKWKNLMVHLEKSR</sequence>
<reference evidence="5 6" key="1">
    <citation type="submission" date="2020-08" db="EMBL/GenBank/DDBJ databases">
        <title>A Genomic Blueprint of the Chicken Gut Microbiome.</title>
        <authorList>
            <person name="Gilroy R."/>
            <person name="Ravi A."/>
            <person name="Getino M."/>
            <person name="Pursley I."/>
            <person name="Horton D.L."/>
            <person name="Alikhan N.-F."/>
            <person name="Baker D."/>
            <person name="Gharbi K."/>
            <person name="Hall N."/>
            <person name="Watson M."/>
            <person name="Adriaenssens E.M."/>
            <person name="Foster-Nyarko E."/>
            <person name="Jarju S."/>
            <person name="Secka A."/>
            <person name="Antonio M."/>
            <person name="Oren A."/>
            <person name="Chaudhuri R."/>
            <person name="La Ragione R.M."/>
            <person name="Hildebrand F."/>
            <person name="Pallen M.J."/>
        </authorList>
    </citation>
    <scope>NUCLEOTIDE SEQUENCE [LARGE SCALE GENOMIC DNA]</scope>
    <source>
        <strain evidence="5 6">Sa1BUA13</strain>
    </source>
</reference>
<evidence type="ECO:0000256" key="1">
    <source>
        <dbReference type="ARBA" id="ARBA00005964"/>
    </source>
</evidence>
<proteinExistence type="inferred from homology"/>
<evidence type="ECO:0000313" key="5">
    <source>
        <dbReference type="EMBL" id="MBD8015158.1"/>
    </source>
</evidence>
<organism evidence="5 6">
    <name type="scientific">Planococcus wigleyi</name>
    <dbReference type="NCBI Taxonomy" id="2762216"/>
    <lineage>
        <taxon>Bacteria</taxon>
        <taxon>Bacillati</taxon>
        <taxon>Bacillota</taxon>
        <taxon>Bacilli</taxon>
        <taxon>Bacillales</taxon>
        <taxon>Caryophanaceae</taxon>
        <taxon>Planococcus</taxon>
    </lineage>
</organism>
<protein>
    <recommendedName>
        <fullName evidence="3">Carboxylic ester hydrolase</fullName>
        <ecNumber evidence="3">3.1.1.-</ecNumber>
    </recommendedName>
</protein>
<dbReference type="PROSITE" id="PS00941">
    <property type="entry name" value="CARBOXYLESTERASE_B_2"/>
    <property type="match status" value="1"/>
</dbReference>
<comment type="caution">
    <text evidence="5">The sequence shown here is derived from an EMBL/GenBank/DDBJ whole genome shotgun (WGS) entry which is preliminary data.</text>
</comment>
<keyword evidence="6" id="KW-1185">Reference proteome</keyword>
<dbReference type="SUPFAM" id="SSF53474">
    <property type="entry name" value="alpha/beta-Hydrolases"/>
    <property type="match status" value="1"/>
</dbReference>
<evidence type="ECO:0000256" key="2">
    <source>
        <dbReference type="ARBA" id="ARBA00022801"/>
    </source>
</evidence>
<comment type="similarity">
    <text evidence="1 3">Belongs to the type-B carboxylesterase/lipase family.</text>
</comment>
<dbReference type="EMBL" id="JACSPU010000003">
    <property type="protein sequence ID" value="MBD8015158.1"/>
    <property type="molecule type" value="Genomic_DNA"/>
</dbReference>
<keyword evidence="2 3" id="KW-0378">Hydrolase</keyword>
<dbReference type="Gene3D" id="3.40.50.1820">
    <property type="entry name" value="alpha/beta hydrolase"/>
    <property type="match status" value="1"/>
</dbReference>
<dbReference type="InterPro" id="IPR050309">
    <property type="entry name" value="Type-B_Carboxylest/Lipase"/>
</dbReference>
<dbReference type="InterPro" id="IPR019826">
    <property type="entry name" value="Carboxylesterase_B_AS"/>
</dbReference>
<evidence type="ECO:0000256" key="3">
    <source>
        <dbReference type="RuleBase" id="RU361235"/>
    </source>
</evidence>
<dbReference type="Proteomes" id="UP000658980">
    <property type="component" value="Unassembled WGS sequence"/>
</dbReference>
<dbReference type="RefSeq" id="WP_191715351.1">
    <property type="nucleotide sequence ID" value="NZ_JACSPU010000003.1"/>
</dbReference>
<accession>A0ABR8WDP5</accession>
<dbReference type="InterPro" id="IPR029058">
    <property type="entry name" value="AB_hydrolase_fold"/>
</dbReference>
<evidence type="ECO:0000313" key="6">
    <source>
        <dbReference type="Proteomes" id="UP000658980"/>
    </source>
</evidence>